<accession>A0A8K1C8Z9</accession>
<keyword evidence="3" id="KW-1185">Reference proteome</keyword>
<feature type="compositionally biased region" description="Basic and acidic residues" evidence="1">
    <location>
        <begin position="56"/>
        <end position="65"/>
    </location>
</feature>
<feature type="region of interest" description="Disordered" evidence="1">
    <location>
        <begin position="42"/>
        <end position="71"/>
    </location>
</feature>
<dbReference type="Proteomes" id="UP000794436">
    <property type="component" value="Unassembled WGS sequence"/>
</dbReference>
<comment type="caution">
    <text evidence="2">The sequence shown here is derived from an EMBL/GenBank/DDBJ whole genome shotgun (WGS) entry which is preliminary data.</text>
</comment>
<reference evidence="2" key="1">
    <citation type="submission" date="2019-03" db="EMBL/GenBank/DDBJ databases">
        <title>Long read genome sequence of the mycoparasitic Pythium oligandrum ATCC 38472 isolated from sugarbeet rhizosphere.</title>
        <authorList>
            <person name="Gaulin E."/>
        </authorList>
    </citation>
    <scope>NUCLEOTIDE SEQUENCE</scope>
    <source>
        <strain evidence="2">ATCC 38472_TT</strain>
    </source>
</reference>
<proteinExistence type="predicted"/>
<evidence type="ECO:0000256" key="1">
    <source>
        <dbReference type="SAM" id="MobiDB-lite"/>
    </source>
</evidence>
<name>A0A8K1C8Z9_PYTOL</name>
<dbReference type="AlphaFoldDB" id="A0A8K1C8Z9"/>
<organism evidence="2 3">
    <name type="scientific">Pythium oligandrum</name>
    <name type="common">Mycoparasitic fungus</name>
    <dbReference type="NCBI Taxonomy" id="41045"/>
    <lineage>
        <taxon>Eukaryota</taxon>
        <taxon>Sar</taxon>
        <taxon>Stramenopiles</taxon>
        <taxon>Oomycota</taxon>
        <taxon>Peronosporomycetes</taxon>
        <taxon>Pythiales</taxon>
        <taxon>Pythiaceae</taxon>
        <taxon>Pythium</taxon>
    </lineage>
</organism>
<gene>
    <name evidence="2" type="ORF">Poli38472_007041</name>
</gene>
<protein>
    <submittedName>
        <fullName evidence="2">Uncharacterized protein</fullName>
    </submittedName>
</protein>
<sequence>MIRLLSKLLAHDAALRVVAIRYWTRPNGHLYDLRIDLQHAVSGDRPQEDRDDHDDHDDGATDQHQTHTRAPGWFRDQDSELVVLHEGECITRVHEFYASDESLVGLELETNLARVVPMGTCMGTKVLGDVVQDAHVVAIKLKRRGDALKLMSKATITNKIRRSQVVFRSLPTIDKLKGRYAKLQAAARAKGAFTTTASRLDEQVKTFVAMVGDTIKDLAGLSARGIVSVGCLVASLLSIMRRAKREVAPLLGGMLTKVDERRSMLEAITADLMDLRAVVVRYNKAEIKACVKTSSLIRHVMQTVTASNCEALVTLQAAHPRESFKFSITDSLLAYFANIGDVDGFAQVAEAHADTVQSHCRQASCICEVVVAWATRQSVNQLTAVNRHATLVEWIGSQTCADLEALVVWRCGGRARVVDGYPWLLYGERSH</sequence>
<dbReference type="EMBL" id="SPLM01000110">
    <property type="protein sequence ID" value="TMW58896.1"/>
    <property type="molecule type" value="Genomic_DNA"/>
</dbReference>
<evidence type="ECO:0000313" key="2">
    <source>
        <dbReference type="EMBL" id="TMW58896.1"/>
    </source>
</evidence>
<evidence type="ECO:0000313" key="3">
    <source>
        <dbReference type="Proteomes" id="UP000794436"/>
    </source>
</evidence>